<gene>
    <name evidence="12" type="ordered locus">DEFDS_1311</name>
</gene>
<dbReference type="GO" id="GO:0015628">
    <property type="term" value="P:protein secretion by the type II secretion system"/>
    <property type="evidence" value="ECO:0007669"/>
    <property type="project" value="InterPro"/>
</dbReference>
<evidence type="ECO:0000259" key="11">
    <source>
        <dbReference type="Pfam" id="PF08334"/>
    </source>
</evidence>
<dbReference type="RefSeq" id="WP_013008025.1">
    <property type="nucleotide sequence ID" value="NC_013939.1"/>
</dbReference>
<keyword evidence="7 10" id="KW-0812">Transmembrane</keyword>
<keyword evidence="4" id="KW-1003">Cell membrane</keyword>
<name>D3PDV5_DEFDS</name>
<organism evidence="12 13">
    <name type="scientific">Deferribacter desulfuricans (strain DSM 14783 / JCM 11476 / NBRC 101012 / SSM1)</name>
    <dbReference type="NCBI Taxonomy" id="639282"/>
    <lineage>
        <taxon>Bacteria</taxon>
        <taxon>Pseudomonadati</taxon>
        <taxon>Deferribacterota</taxon>
        <taxon>Deferribacteres</taxon>
        <taxon>Deferribacterales</taxon>
        <taxon>Deferribacteraceae</taxon>
        <taxon>Deferribacter</taxon>
    </lineage>
</organism>
<dbReference type="InterPro" id="IPR010054">
    <property type="entry name" value="Type2_sec_GspG"/>
</dbReference>
<keyword evidence="8 10" id="KW-1133">Transmembrane helix</keyword>
<evidence type="ECO:0000256" key="7">
    <source>
        <dbReference type="ARBA" id="ARBA00022692"/>
    </source>
</evidence>
<evidence type="ECO:0000313" key="13">
    <source>
        <dbReference type="Proteomes" id="UP000001520"/>
    </source>
</evidence>
<keyword evidence="13" id="KW-1185">Reference proteome</keyword>
<dbReference type="PANTHER" id="PTHR30093:SF44">
    <property type="entry name" value="TYPE II SECRETION SYSTEM CORE PROTEIN G"/>
    <property type="match status" value="1"/>
</dbReference>
<dbReference type="OrthoDB" id="9795612at2"/>
<evidence type="ECO:0000256" key="4">
    <source>
        <dbReference type="ARBA" id="ARBA00022475"/>
    </source>
</evidence>
<dbReference type="Pfam" id="PF07963">
    <property type="entry name" value="N_methyl"/>
    <property type="match status" value="1"/>
</dbReference>
<reference evidence="12 13" key="1">
    <citation type="journal article" date="2010" name="DNA Res.">
        <title>Bacterial lifestyle in a deep-sea hydrothermal vent chimney revealed by the genome sequence of the thermophilic bacterium Deferribacter desulfuricans SSM1.</title>
        <authorList>
            <person name="Takaki Y."/>
            <person name="Shimamura S."/>
            <person name="Nakagawa S."/>
            <person name="Fukuhara Y."/>
            <person name="Horikawa H."/>
            <person name="Ankai A."/>
            <person name="Harada T."/>
            <person name="Hosoyama A."/>
            <person name="Oguchi A."/>
            <person name="Fukui S."/>
            <person name="Fujita N."/>
            <person name="Takami H."/>
            <person name="Takai K."/>
        </authorList>
    </citation>
    <scope>NUCLEOTIDE SEQUENCE [LARGE SCALE GENOMIC DNA]</scope>
    <source>
        <strain evidence="13">DSM 14783 / JCM 11476 / NBRC 101012 / SSM1</strain>
    </source>
</reference>
<evidence type="ECO:0000256" key="10">
    <source>
        <dbReference type="SAM" id="Phobius"/>
    </source>
</evidence>
<dbReference type="HOGENOM" id="CLU_091705_2_1_0"/>
<dbReference type="InterPro" id="IPR013545">
    <property type="entry name" value="T2SS_protein-GspG_C"/>
</dbReference>
<dbReference type="STRING" id="639282.DEFDS_1311"/>
<dbReference type="GO" id="GO:0015627">
    <property type="term" value="C:type II protein secretion system complex"/>
    <property type="evidence" value="ECO:0007669"/>
    <property type="project" value="InterPro"/>
</dbReference>
<dbReference type="AlphaFoldDB" id="D3PDV5"/>
<accession>D3PDV5</accession>
<evidence type="ECO:0000313" key="12">
    <source>
        <dbReference type="EMBL" id="BAI80778.1"/>
    </source>
</evidence>
<evidence type="ECO:0000256" key="3">
    <source>
        <dbReference type="ARBA" id="ARBA00020042"/>
    </source>
</evidence>
<dbReference type="SUPFAM" id="SSF54523">
    <property type="entry name" value="Pili subunits"/>
    <property type="match status" value="1"/>
</dbReference>
<evidence type="ECO:0000256" key="2">
    <source>
        <dbReference type="ARBA" id="ARBA00009984"/>
    </source>
</evidence>
<dbReference type="eggNOG" id="COG2165">
    <property type="taxonomic scope" value="Bacteria"/>
</dbReference>
<comment type="similarity">
    <text evidence="2">Belongs to the GSP G family.</text>
</comment>
<evidence type="ECO:0000256" key="5">
    <source>
        <dbReference type="ARBA" id="ARBA00022481"/>
    </source>
</evidence>
<evidence type="ECO:0000256" key="1">
    <source>
        <dbReference type="ARBA" id="ARBA00004377"/>
    </source>
</evidence>
<proteinExistence type="inferred from homology"/>
<evidence type="ECO:0000256" key="8">
    <source>
        <dbReference type="ARBA" id="ARBA00022989"/>
    </source>
</evidence>
<dbReference type="InterPro" id="IPR012902">
    <property type="entry name" value="N_methyl_site"/>
</dbReference>
<dbReference type="KEGG" id="ddf:DEFDS_1311"/>
<dbReference type="Proteomes" id="UP000001520">
    <property type="component" value="Chromosome"/>
</dbReference>
<dbReference type="EMBL" id="AP011529">
    <property type="protein sequence ID" value="BAI80778.1"/>
    <property type="molecule type" value="Genomic_DNA"/>
</dbReference>
<keyword evidence="5" id="KW-0488">Methylation</keyword>
<dbReference type="NCBIfam" id="TIGR01710">
    <property type="entry name" value="typeII_sec_gspG"/>
    <property type="match status" value="1"/>
</dbReference>
<dbReference type="GO" id="GO:0005886">
    <property type="term" value="C:plasma membrane"/>
    <property type="evidence" value="ECO:0007669"/>
    <property type="project" value="UniProtKB-SubCell"/>
</dbReference>
<protein>
    <recommendedName>
        <fullName evidence="3">Type II secretion system core protein G</fullName>
    </recommendedName>
</protein>
<keyword evidence="9 10" id="KW-0472">Membrane</keyword>
<dbReference type="Pfam" id="PF08334">
    <property type="entry name" value="T2SSG"/>
    <property type="match status" value="1"/>
</dbReference>
<dbReference type="Gene3D" id="3.30.700.10">
    <property type="entry name" value="Glycoprotein, Type 4 Pilin"/>
    <property type="match status" value="1"/>
</dbReference>
<dbReference type="InterPro" id="IPR000983">
    <property type="entry name" value="Bac_GSPG_pilin"/>
</dbReference>
<feature type="transmembrane region" description="Helical" evidence="10">
    <location>
        <begin position="6"/>
        <end position="28"/>
    </location>
</feature>
<dbReference type="PRINTS" id="PR00813">
    <property type="entry name" value="BCTERIALGSPG"/>
</dbReference>
<keyword evidence="6" id="KW-0997">Cell inner membrane</keyword>
<comment type="subcellular location">
    <subcellularLocation>
        <location evidence="1">Cell inner membrane</location>
        <topology evidence="1">Single-pass membrane protein</topology>
    </subcellularLocation>
</comment>
<dbReference type="InterPro" id="IPR045584">
    <property type="entry name" value="Pilin-like"/>
</dbReference>
<feature type="domain" description="Type II secretion system protein GspG C-terminal" evidence="11">
    <location>
        <begin position="29"/>
        <end position="140"/>
    </location>
</feature>
<dbReference type="NCBIfam" id="TIGR02532">
    <property type="entry name" value="IV_pilin_GFxxxE"/>
    <property type="match status" value="1"/>
</dbReference>
<evidence type="ECO:0000256" key="6">
    <source>
        <dbReference type="ARBA" id="ARBA00022519"/>
    </source>
</evidence>
<sequence>MKNNEGFSLIELMVVIVILGILATVLLPKIINRPDEARVTKAKSDIKTIESALKLYKLDNGMYPTTEQGLSALIKKPEIEPIPKNWKNGGYLDANKIPVDPWGNPYIYRSPGDNGRDYEIISLGADGKEGGEGVNADIKSYEIN</sequence>
<evidence type="ECO:0000256" key="9">
    <source>
        <dbReference type="ARBA" id="ARBA00023136"/>
    </source>
</evidence>
<dbReference type="PROSITE" id="PS00409">
    <property type="entry name" value="PROKAR_NTER_METHYL"/>
    <property type="match status" value="1"/>
</dbReference>
<dbReference type="PANTHER" id="PTHR30093">
    <property type="entry name" value="GENERAL SECRETION PATHWAY PROTEIN G"/>
    <property type="match status" value="1"/>
</dbReference>